<keyword evidence="1" id="KW-1133">Transmembrane helix</keyword>
<feature type="transmembrane region" description="Helical" evidence="1">
    <location>
        <begin position="83"/>
        <end position="101"/>
    </location>
</feature>
<accession>A0AB72U9E3</accession>
<evidence type="ECO:0000313" key="3">
    <source>
        <dbReference type="Proteomes" id="UP000007127"/>
    </source>
</evidence>
<gene>
    <name evidence="2" type="ORF">TH3_03435</name>
</gene>
<keyword evidence="1" id="KW-0472">Membrane</keyword>
<evidence type="ECO:0000256" key="1">
    <source>
        <dbReference type="SAM" id="Phobius"/>
    </source>
</evidence>
<dbReference type="AlphaFoldDB" id="A0AB72U9E3"/>
<dbReference type="KEGG" id="txi:TH3_03435"/>
<keyword evidence="1" id="KW-0812">Transmembrane</keyword>
<organism evidence="2 3">
    <name type="scientific">Thalassospira xiamenensis M-5 = DSM 17429</name>
    <dbReference type="NCBI Taxonomy" id="1123366"/>
    <lineage>
        <taxon>Bacteria</taxon>
        <taxon>Pseudomonadati</taxon>
        <taxon>Pseudomonadota</taxon>
        <taxon>Alphaproteobacteria</taxon>
        <taxon>Rhodospirillales</taxon>
        <taxon>Thalassospiraceae</taxon>
        <taxon>Thalassospira</taxon>
    </lineage>
</organism>
<proteinExistence type="predicted"/>
<protein>
    <submittedName>
        <fullName evidence="2">Uncharacterized protein</fullName>
    </submittedName>
</protein>
<reference evidence="2 3" key="1">
    <citation type="journal article" date="2012" name="J. Bacteriol.">
        <title>Genome sequence of Thalassospira xiamenensis type strain M-5.</title>
        <authorList>
            <person name="Lai Q."/>
            <person name="Shao Z."/>
        </authorList>
    </citation>
    <scope>NUCLEOTIDE SEQUENCE [LARGE SCALE GENOMIC DNA]</scope>
    <source>
        <strain evidence="2 3">M-5</strain>
    </source>
</reference>
<name>A0AB72U9E3_9PROT</name>
<dbReference type="EMBL" id="CP004388">
    <property type="protein sequence ID" value="AJD50811.1"/>
    <property type="molecule type" value="Genomic_DNA"/>
</dbReference>
<evidence type="ECO:0000313" key="2">
    <source>
        <dbReference type="EMBL" id="AJD50811.1"/>
    </source>
</evidence>
<sequence>MIGGSNGPGAMDGRLGLYCLLAFSSRHSNRISDVEVGRGGGTGLSELWQGATLSVGFHGPQTGRGIGIAGPGGPINDLRKAKLLLLVAGMAFIFPKLLAFCRRTRGKFVMDRYENRKC</sequence>
<dbReference type="Proteomes" id="UP000007127">
    <property type="component" value="Chromosome"/>
</dbReference>